<dbReference type="InterPro" id="IPR023170">
    <property type="entry name" value="HhH_base_excis_C"/>
</dbReference>
<dbReference type="PROSITE" id="PS01155">
    <property type="entry name" value="ENDONUCLEASE_III_2"/>
    <property type="match status" value="1"/>
</dbReference>
<evidence type="ECO:0000256" key="4">
    <source>
        <dbReference type="ARBA" id="ARBA00022763"/>
    </source>
</evidence>
<dbReference type="SUPFAM" id="SSF48150">
    <property type="entry name" value="DNA-glycosylase"/>
    <property type="match status" value="1"/>
</dbReference>
<keyword evidence="6 12" id="KW-0408">Iron</keyword>
<dbReference type="InterPro" id="IPR011257">
    <property type="entry name" value="DNA_glycosylase"/>
</dbReference>
<reference evidence="15" key="1">
    <citation type="submission" date="2021-09" db="EMBL/GenBank/DDBJ databases">
        <title>Network and meta-omics reveal the key degrader and cooperation patterns in an efficient 1,4-dioxane-degrading microbial community.</title>
        <authorList>
            <person name="Dai C."/>
        </authorList>
    </citation>
    <scope>NUCLEOTIDE SEQUENCE</scope>
    <source>
        <strain evidence="15">ZM13</strain>
    </source>
</reference>
<dbReference type="Pfam" id="PF00633">
    <property type="entry name" value="HHH"/>
    <property type="match status" value="1"/>
</dbReference>
<dbReference type="GO" id="GO:0140078">
    <property type="term" value="F:class I DNA-(apurinic or apyrimidinic site) endonuclease activity"/>
    <property type="evidence" value="ECO:0007669"/>
    <property type="project" value="UniProtKB-EC"/>
</dbReference>
<keyword evidence="8 12" id="KW-0238">DNA-binding</keyword>
<evidence type="ECO:0000256" key="8">
    <source>
        <dbReference type="ARBA" id="ARBA00023125"/>
    </source>
</evidence>
<evidence type="ECO:0000256" key="7">
    <source>
        <dbReference type="ARBA" id="ARBA00023014"/>
    </source>
</evidence>
<feature type="compositionally biased region" description="Low complexity" evidence="13">
    <location>
        <begin position="37"/>
        <end position="52"/>
    </location>
</feature>
<protein>
    <recommendedName>
        <fullName evidence="12">Endonuclease III</fullName>
        <ecNumber evidence="12">4.2.99.18</ecNumber>
    </recommendedName>
    <alternativeName>
        <fullName evidence="12">DNA-(apurinic or apyrimidinic site) lyase</fullName>
    </alternativeName>
</protein>
<dbReference type="GO" id="GO:0006285">
    <property type="term" value="P:base-excision repair, AP site formation"/>
    <property type="evidence" value="ECO:0007669"/>
    <property type="project" value="TreeGrafter"/>
</dbReference>
<dbReference type="InterPro" id="IPR000445">
    <property type="entry name" value="HhH_motif"/>
</dbReference>
<feature type="domain" description="HhH-GPD" evidence="14">
    <location>
        <begin position="124"/>
        <end position="271"/>
    </location>
</feature>
<dbReference type="GO" id="GO:0051539">
    <property type="term" value="F:4 iron, 4 sulfur cluster binding"/>
    <property type="evidence" value="ECO:0007669"/>
    <property type="project" value="UniProtKB-UniRule"/>
</dbReference>
<dbReference type="PANTHER" id="PTHR10359:SF18">
    <property type="entry name" value="ENDONUCLEASE III"/>
    <property type="match status" value="1"/>
</dbReference>
<dbReference type="InterPro" id="IPR003265">
    <property type="entry name" value="HhH-GPD_domain"/>
</dbReference>
<keyword evidence="4 12" id="KW-0227">DNA damage</keyword>
<feature type="binding site" evidence="12">
    <location>
        <position position="280"/>
    </location>
    <ligand>
        <name>[4Fe-4S] cluster</name>
        <dbReference type="ChEBI" id="CHEBI:49883"/>
    </ligand>
</feature>
<keyword evidence="10 12" id="KW-0456">Lyase</keyword>
<dbReference type="EMBL" id="CP083239">
    <property type="protein sequence ID" value="UOK71444.1"/>
    <property type="molecule type" value="Genomic_DNA"/>
</dbReference>
<dbReference type="GO" id="GO:0046872">
    <property type="term" value="F:metal ion binding"/>
    <property type="evidence" value="ECO:0007669"/>
    <property type="project" value="UniProtKB-KW"/>
</dbReference>
<dbReference type="PANTHER" id="PTHR10359">
    <property type="entry name" value="A/G-SPECIFIC ADENINE GLYCOSYLASE/ENDONUCLEASE III"/>
    <property type="match status" value="1"/>
</dbReference>
<dbReference type="FunFam" id="1.10.1670.10:FF:000001">
    <property type="entry name" value="Endonuclease III"/>
    <property type="match status" value="1"/>
</dbReference>
<accession>A0A9E6ZTH9</accession>
<keyword evidence="2 12" id="KW-0004">4Fe-4S</keyword>
<keyword evidence="9 12" id="KW-0234">DNA repair</keyword>
<evidence type="ECO:0000256" key="12">
    <source>
        <dbReference type="HAMAP-Rule" id="MF_00942"/>
    </source>
</evidence>
<comment type="function">
    <text evidence="12">DNA repair enzyme that has both DNA N-glycosylase activity and AP-lyase activity. The DNA N-glycosylase activity releases various damaged pyrimidines from DNA by cleaving the N-glycosidic bond, leaving an AP (apurinic/apyrimidinic) site. The AP-lyase activity cleaves the phosphodiester bond 3' to the AP site by a beta-elimination, leaving a 3'-terminal unsaturated sugar and a product with a terminal 5'-phosphate.</text>
</comment>
<dbReference type="InterPro" id="IPR005759">
    <property type="entry name" value="Nth"/>
</dbReference>
<keyword evidence="15" id="KW-0540">Nuclease</keyword>
<dbReference type="Proteomes" id="UP000831684">
    <property type="component" value="Chromosome"/>
</dbReference>
<feature type="binding site" evidence="12">
    <location>
        <position position="273"/>
    </location>
    <ligand>
        <name>[4Fe-4S] cluster</name>
        <dbReference type="ChEBI" id="CHEBI:49883"/>
    </ligand>
</feature>
<evidence type="ECO:0000256" key="2">
    <source>
        <dbReference type="ARBA" id="ARBA00022485"/>
    </source>
</evidence>
<sequence>MGPHYRSKMADEDKDSVRPSARPRKQAPAKPSPAAPAPARGAKASRLTAKTKAALAALEQQSATRPARRRAVANAAAAAIGGAFRPWSDAEIVTAFTRFEAANPHPEGELEHHDPFTLLVAVVLSAQATDAGVNKATRGLFKAAPTPAAMVALGEEGVAQHIRTLGLYRGKAKNVVELSRRLLAEHGGQVPADREVLETLPGVGRKTANVVLNIAFGLPTIAVDTHLFRIANRTGLAPGKTPLEVELGLERIIPNRFKLHAHHWLILHGRYVCKALKPDCPRCLIADLCRWPEKTPA</sequence>
<evidence type="ECO:0000313" key="15">
    <source>
        <dbReference type="EMBL" id="UOK71444.1"/>
    </source>
</evidence>
<evidence type="ECO:0000256" key="9">
    <source>
        <dbReference type="ARBA" id="ARBA00023204"/>
    </source>
</evidence>
<dbReference type="CDD" id="cd00056">
    <property type="entry name" value="ENDO3c"/>
    <property type="match status" value="1"/>
</dbReference>
<evidence type="ECO:0000256" key="6">
    <source>
        <dbReference type="ARBA" id="ARBA00023004"/>
    </source>
</evidence>
<keyword evidence="3 12" id="KW-0479">Metal-binding</keyword>
<dbReference type="FunFam" id="1.10.340.30:FF:000001">
    <property type="entry name" value="Endonuclease III"/>
    <property type="match status" value="1"/>
</dbReference>
<feature type="binding site" evidence="12">
    <location>
        <position position="283"/>
    </location>
    <ligand>
        <name>[4Fe-4S] cluster</name>
        <dbReference type="ChEBI" id="CHEBI:49883"/>
    </ligand>
</feature>
<dbReference type="EC" id="4.2.99.18" evidence="12"/>
<comment type="cofactor">
    <cofactor evidence="12">
        <name>[4Fe-4S] cluster</name>
        <dbReference type="ChEBI" id="CHEBI:49883"/>
    </cofactor>
    <text evidence="12">Binds 1 [4Fe-4S] cluster.</text>
</comment>
<dbReference type="GO" id="GO:0003677">
    <property type="term" value="F:DNA binding"/>
    <property type="evidence" value="ECO:0007669"/>
    <property type="project" value="UniProtKB-UniRule"/>
</dbReference>
<dbReference type="Pfam" id="PF00730">
    <property type="entry name" value="HhH-GPD"/>
    <property type="match status" value="1"/>
</dbReference>
<keyword evidence="7 12" id="KW-0411">Iron-sulfur</keyword>
<dbReference type="Gene3D" id="1.10.1670.10">
    <property type="entry name" value="Helix-hairpin-Helix base-excision DNA repair enzymes (C-terminal)"/>
    <property type="match status" value="1"/>
</dbReference>
<dbReference type="GO" id="GO:0019104">
    <property type="term" value="F:DNA N-glycosylase activity"/>
    <property type="evidence" value="ECO:0007669"/>
    <property type="project" value="UniProtKB-UniRule"/>
</dbReference>
<dbReference type="KEGG" id="apol:K9D25_01545"/>
<evidence type="ECO:0000313" key="16">
    <source>
        <dbReference type="Proteomes" id="UP000831684"/>
    </source>
</evidence>
<evidence type="ECO:0000259" key="14">
    <source>
        <dbReference type="SMART" id="SM00478"/>
    </source>
</evidence>
<evidence type="ECO:0000256" key="10">
    <source>
        <dbReference type="ARBA" id="ARBA00023239"/>
    </source>
</evidence>
<keyword evidence="11 12" id="KW-0326">Glycosidase</keyword>
<keyword evidence="5 12" id="KW-0378">Hydrolase</keyword>
<organism evidence="15 16">
    <name type="scientific">Ancylobacter polymorphus</name>
    <dbReference type="NCBI Taxonomy" id="223390"/>
    <lineage>
        <taxon>Bacteria</taxon>
        <taxon>Pseudomonadati</taxon>
        <taxon>Pseudomonadota</taxon>
        <taxon>Alphaproteobacteria</taxon>
        <taxon>Hyphomicrobiales</taxon>
        <taxon>Xanthobacteraceae</taxon>
        <taxon>Ancylobacter</taxon>
    </lineage>
</organism>
<feature type="region of interest" description="Disordered" evidence="13">
    <location>
        <begin position="1"/>
        <end position="52"/>
    </location>
</feature>
<evidence type="ECO:0000256" key="5">
    <source>
        <dbReference type="ARBA" id="ARBA00022801"/>
    </source>
</evidence>
<dbReference type="AlphaFoldDB" id="A0A9E6ZTH9"/>
<evidence type="ECO:0000256" key="11">
    <source>
        <dbReference type="ARBA" id="ARBA00023295"/>
    </source>
</evidence>
<comment type="similarity">
    <text evidence="1 12">Belongs to the Nth/MutY family.</text>
</comment>
<feature type="compositionally biased region" description="Basic and acidic residues" evidence="13">
    <location>
        <begin position="8"/>
        <end position="17"/>
    </location>
</feature>
<dbReference type="SMART" id="SM00478">
    <property type="entry name" value="ENDO3c"/>
    <property type="match status" value="1"/>
</dbReference>
<dbReference type="HAMAP" id="MF_00942">
    <property type="entry name" value="Nth"/>
    <property type="match status" value="1"/>
</dbReference>
<feature type="binding site" evidence="12">
    <location>
        <position position="289"/>
    </location>
    <ligand>
        <name>[4Fe-4S] cluster</name>
        <dbReference type="ChEBI" id="CHEBI:49883"/>
    </ligand>
</feature>
<dbReference type="RefSeq" id="WP_244378595.1">
    <property type="nucleotide sequence ID" value="NZ_CP083239.1"/>
</dbReference>
<evidence type="ECO:0000256" key="1">
    <source>
        <dbReference type="ARBA" id="ARBA00008343"/>
    </source>
</evidence>
<dbReference type="NCBIfam" id="TIGR01083">
    <property type="entry name" value="nth"/>
    <property type="match status" value="1"/>
</dbReference>
<gene>
    <name evidence="12 15" type="primary">nth</name>
    <name evidence="15" type="ORF">K9D25_01545</name>
</gene>
<evidence type="ECO:0000256" key="13">
    <source>
        <dbReference type="SAM" id="MobiDB-lite"/>
    </source>
</evidence>
<dbReference type="Gene3D" id="1.10.340.30">
    <property type="entry name" value="Hypothetical protein, domain 2"/>
    <property type="match status" value="1"/>
</dbReference>
<comment type="catalytic activity">
    <reaction evidence="12">
        <text>2'-deoxyribonucleotide-(2'-deoxyribose 5'-phosphate)-2'-deoxyribonucleotide-DNA = a 3'-end 2'-deoxyribonucleotide-(2,3-dehydro-2,3-deoxyribose 5'-phosphate)-DNA + a 5'-end 5'-phospho-2'-deoxyribonucleoside-DNA + H(+)</text>
        <dbReference type="Rhea" id="RHEA:66592"/>
        <dbReference type="Rhea" id="RHEA-COMP:13180"/>
        <dbReference type="Rhea" id="RHEA-COMP:16897"/>
        <dbReference type="Rhea" id="RHEA-COMP:17067"/>
        <dbReference type="ChEBI" id="CHEBI:15378"/>
        <dbReference type="ChEBI" id="CHEBI:136412"/>
        <dbReference type="ChEBI" id="CHEBI:157695"/>
        <dbReference type="ChEBI" id="CHEBI:167181"/>
        <dbReference type="EC" id="4.2.99.18"/>
    </reaction>
</comment>
<evidence type="ECO:0000256" key="3">
    <source>
        <dbReference type="ARBA" id="ARBA00022723"/>
    </source>
</evidence>
<name>A0A9E6ZTH9_9HYPH</name>
<keyword evidence="15" id="KW-0255">Endonuclease</keyword>
<dbReference type="InterPro" id="IPR004036">
    <property type="entry name" value="Endonuclease-III-like_CS2"/>
</dbReference>
<proteinExistence type="inferred from homology"/>